<feature type="compositionally biased region" description="Pro residues" evidence="1">
    <location>
        <begin position="213"/>
        <end position="236"/>
    </location>
</feature>
<feature type="compositionally biased region" description="Polar residues" evidence="1">
    <location>
        <begin position="102"/>
        <end position="121"/>
    </location>
</feature>
<dbReference type="Gene3D" id="1.10.357.40">
    <property type="entry name" value="YbiA-like"/>
    <property type="match status" value="1"/>
</dbReference>
<feature type="compositionally biased region" description="Pro residues" evidence="1">
    <location>
        <begin position="72"/>
        <end position="82"/>
    </location>
</feature>
<dbReference type="CDD" id="cd15457">
    <property type="entry name" value="NADAR"/>
    <property type="match status" value="1"/>
</dbReference>
<feature type="region of interest" description="Disordered" evidence="1">
    <location>
        <begin position="72"/>
        <end position="241"/>
    </location>
</feature>
<evidence type="ECO:0000313" key="3">
    <source>
        <dbReference type="EMBL" id="GLB34279.1"/>
    </source>
</evidence>
<proteinExistence type="predicted"/>
<protein>
    <recommendedName>
        <fullName evidence="2">NADAR domain-containing protein</fullName>
    </recommendedName>
</protein>
<feature type="domain" description="NADAR" evidence="2">
    <location>
        <begin position="480"/>
        <end position="618"/>
    </location>
</feature>
<feature type="region of interest" description="Disordered" evidence="1">
    <location>
        <begin position="634"/>
        <end position="656"/>
    </location>
</feature>
<comment type="caution">
    <text evidence="3">The sequence shown here is derived from an EMBL/GenBank/DDBJ whole genome shotgun (WGS) entry which is preliminary data.</text>
</comment>
<accession>A0A9P3PEV4</accession>
<dbReference type="SUPFAM" id="SSF143990">
    <property type="entry name" value="YbiA-like"/>
    <property type="match status" value="1"/>
</dbReference>
<dbReference type="InterPro" id="IPR012816">
    <property type="entry name" value="NADAR"/>
</dbReference>
<dbReference type="NCBIfam" id="TIGR02464">
    <property type="entry name" value="ribofla_fusion"/>
    <property type="match status" value="1"/>
</dbReference>
<feature type="compositionally biased region" description="Pro residues" evidence="1">
    <location>
        <begin position="330"/>
        <end position="344"/>
    </location>
</feature>
<dbReference type="Pfam" id="PF08719">
    <property type="entry name" value="NADAR"/>
    <property type="match status" value="1"/>
</dbReference>
<dbReference type="OrthoDB" id="206452at2759"/>
<name>A0A9P3PEV4_LYOSH</name>
<dbReference type="EMBL" id="BRPK01000001">
    <property type="protein sequence ID" value="GLB34279.1"/>
    <property type="molecule type" value="Genomic_DNA"/>
</dbReference>
<reference evidence="3" key="1">
    <citation type="submission" date="2022-07" db="EMBL/GenBank/DDBJ databases">
        <title>The genome of Lyophyllum shimeji provides insight into the initial evolution of ectomycorrhizal fungal genome.</title>
        <authorList>
            <person name="Kobayashi Y."/>
            <person name="Shibata T."/>
            <person name="Hirakawa H."/>
            <person name="Shigenobu S."/>
            <person name="Nishiyama T."/>
            <person name="Yamada A."/>
            <person name="Hasebe M."/>
            <person name="Kawaguchi M."/>
        </authorList>
    </citation>
    <scope>NUCLEOTIDE SEQUENCE</scope>
    <source>
        <strain evidence="3">AT787</strain>
    </source>
</reference>
<dbReference type="Proteomes" id="UP001063166">
    <property type="component" value="Unassembled WGS sequence"/>
</dbReference>
<sequence>MGITSSKAKSKRRPHPLHVPKGYYPYEHGLPPTYWPQPMPYYSYVQPGYMPHHGPPIQPGFIPQYTLPMPVPQPQPYWPPQPMQDVERQRRRRKTTRRTPIATLTFSTSRNGQAQSSTDSNASPAQPAEAQSPQQDAPVTASTAVSSAVPPSATPAPQPQTLSSPQPPPQVDAGAGPNDEHPPSPSGAGHRRTASAQVQASPPPATPVATPIPMSPAPAPSPLAEPQPRTPNPLPEPPRDIYAMSPYKHLLAPKDLPALPAVAQTIVVKQEAAKQPKKKGFFSALRRKKSVSKETHEVRYVFVPQAPSHLTNHAPMHPADVPPSASHVAPPSPAPQASPAPASPRAPSVSYVPPATPAPAPSPRPPSVSHVAPSSPAPAPSPRPPSAHQFFPSTPAPAPSPRPPSAHQVVPSTPAPAPSPRPPSANYVPPSTPAPAPSPRPPSTRHSVAPSRRASVVTNMAFDAEPEAELPAPIYFNQDTDYAPFLNHSPHKVSYERAEYPTATHLLEAFKFMPLRPDIAETIRLCEDTADVYEISAENAAHQSPNYGPAYLEMMETVAYLKFNQHADLRDLLLSTENAPLVYDDPSDSYWGTGVGINGASGQNELGHVLERVRERLRQDRNSRLTREATRTLRDEIAPPASTSTPARKSRKLALGDPFPLTLQVKGIAGEKQGE</sequence>
<feature type="compositionally biased region" description="Pro residues" evidence="1">
    <location>
        <begin position="430"/>
        <end position="442"/>
    </location>
</feature>
<organism evidence="3 4">
    <name type="scientific">Lyophyllum shimeji</name>
    <name type="common">Hon-shimeji</name>
    <name type="synonym">Tricholoma shimeji</name>
    <dbReference type="NCBI Taxonomy" id="47721"/>
    <lineage>
        <taxon>Eukaryota</taxon>
        <taxon>Fungi</taxon>
        <taxon>Dikarya</taxon>
        <taxon>Basidiomycota</taxon>
        <taxon>Agaricomycotina</taxon>
        <taxon>Agaricomycetes</taxon>
        <taxon>Agaricomycetidae</taxon>
        <taxon>Agaricales</taxon>
        <taxon>Tricholomatineae</taxon>
        <taxon>Lyophyllaceae</taxon>
        <taxon>Lyophyllum</taxon>
    </lineage>
</organism>
<feature type="compositionally biased region" description="Low complexity" evidence="1">
    <location>
        <begin position="122"/>
        <end position="151"/>
    </location>
</feature>
<feature type="compositionally biased region" description="Pro residues" evidence="1">
    <location>
        <begin position="413"/>
        <end position="423"/>
    </location>
</feature>
<feature type="compositionally biased region" description="Pro residues" evidence="1">
    <location>
        <begin position="394"/>
        <end position="404"/>
    </location>
</feature>
<feature type="region of interest" description="Disordered" evidence="1">
    <location>
        <begin position="307"/>
        <end position="452"/>
    </location>
</feature>
<feature type="compositionally biased region" description="Pro residues" evidence="1">
    <location>
        <begin position="354"/>
        <end position="366"/>
    </location>
</feature>
<keyword evidence="4" id="KW-1185">Reference proteome</keyword>
<dbReference type="AlphaFoldDB" id="A0A9P3PEV4"/>
<gene>
    <name evidence="3" type="ORF">LshimejAT787_0111630</name>
</gene>
<evidence type="ECO:0000313" key="4">
    <source>
        <dbReference type="Proteomes" id="UP001063166"/>
    </source>
</evidence>
<evidence type="ECO:0000259" key="2">
    <source>
        <dbReference type="Pfam" id="PF08719"/>
    </source>
</evidence>
<dbReference type="InterPro" id="IPR037238">
    <property type="entry name" value="YbiA-like_sf"/>
</dbReference>
<feature type="compositionally biased region" description="Pro residues" evidence="1">
    <location>
        <begin position="375"/>
        <end position="385"/>
    </location>
</feature>
<feature type="compositionally biased region" description="Low complexity" evidence="1">
    <location>
        <begin position="318"/>
        <end position="329"/>
    </location>
</feature>
<evidence type="ECO:0000256" key="1">
    <source>
        <dbReference type="SAM" id="MobiDB-lite"/>
    </source>
</evidence>